<proteinExistence type="predicted"/>
<dbReference type="InterPro" id="IPR005162">
    <property type="entry name" value="Retrotrans_gag_dom"/>
</dbReference>
<dbReference type="VEuPathDB" id="FungiDB:HMPREF1544_12336"/>
<dbReference type="GO" id="GO:0004190">
    <property type="term" value="F:aspartic-type endopeptidase activity"/>
    <property type="evidence" value="ECO:0007669"/>
    <property type="project" value="UniProtKB-KW"/>
</dbReference>
<dbReference type="SMART" id="SM00343">
    <property type="entry name" value="ZnF_C2HC"/>
    <property type="match status" value="1"/>
</dbReference>
<reference evidence="6" key="1">
    <citation type="submission" date="2013-05" db="EMBL/GenBank/DDBJ databases">
        <title>The Genome sequence of Mucor circinelloides f. circinelloides 1006PhL.</title>
        <authorList>
            <consortium name="The Broad Institute Genomics Platform"/>
            <person name="Cuomo C."/>
            <person name="Earl A."/>
            <person name="Findley K."/>
            <person name="Lee S.C."/>
            <person name="Walker B."/>
            <person name="Young S."/>
            <person name="Zeng Q."/>
            <person name="Gargeya S."/>
            <person name="Fitzgerald M."/>
            <person name="Haas B."/>
            <person name="Abouelleil A."/>
            <person name="Allen A.W."/>
            <person name="Alvarado L."/>
            <person name="Arachchi H.M."/>
            <person name="Berlin A.M."/>
            <person name="Chapman S.B."/>
            <person name="Gainer-Dewar J."/>
            <person name="Goldberg J."/>
            <person name="Griggs A."/>
            <person name="Gujja S."/>
            <person name="Hansen M."/>
            <person name="Howarth C."/>
            <person name="Imamovic A."/>
            <person name="Ireland A."/>
            <person name="Larimer J."/>
            <person name="McCowan C."/>
            <person name="Murphy C."/>
            <person name="Pearson M."/>
            <person name="Poon T.W."/>
            <person name="Priest M."/>
            <person name="Roberts A."/>
            <person name="Saif S."/>
            <person name="Shea T."/>
            <person name="Sisk P."/>
            <person name="Sykes S."/>
            <person name="Wortman J."/>
            <person name="Nusbaum C."/>
            <person name="Birren B."/>
        </authorList>
    </citation>
    <scope>NUCLEOTIDE SEQUENCE [LARGE SCALE GENOMIC DNA]</scope>
    <source>
        <strain evidence="6">1006PhL</strain>
    </source>
</reference>
<dbReference type="STRING" id="1220926.S2ITN3"/>
<dbReference type="InterPro" id="IPR021109">
    <property type="entry name" value="Peptidase_aspartic_dom_sf"/>
</dbReference>
<evidence type="ECO:0000256" key="3">
    <source>
        <dbReference type="SAM" id="Phobius"/>
    </source>
</evidence>
<sequence length="748" mass="84716">NDIKMLAELLLKEVILAKKDNDFDFIEKPRKYVGSRDPHLIEAWIQSVEDYSELKGFDAKMMAKLGITLISGAAKVWFQNLRLLDSAPGEWLEFKTELRAYFKPENAMSVARDKMRNLRQTSSIAQYVQDFMTFKLSIPRMTDEEAVDKFISGIKDHAARIHIKDNIFMENSVLGEAIRVAHIYEGNRQDSVPVSRGFSSSGDLQVDDPMDLSVAERRELYNMMKSSWNASGSNGFRGGYNGARGTSRGGAFRGGAQGGPNGFRGGRGGGQQLRAGCGGHARRSRDRYYNLQCHNCKGYGHFMRECPSPPRYQLNYAEAGDDNIDFDDNDFDNKDSDSSAYLYCVLPTFKSYVEPLFIDDSVIQKDLEFVSSAGRIDTKLPLYNALVNGHSCSVLIDSGASANYISPKLVSAVTQVRSVKGQAVETANGHQSAISSIATFSLLKLGDYSDDMEAYRISSYKLHIFFNSKFTALYTLLYTIHLYSIFLFLDITMMNNTEKRDIITKEFAGGRQDPIDETFGSDTGSFIGSDTGSASMIKTSLHLVLDLLLLKDCRPESKKQDKSLRTSTLMLLADKQLRFVNLREIPRFQIAGQAKPMKVIEAIRNDVEQVWKQCIPVAMHFTYKTWVNNDRLKCHSWKNAKALYVMHYGLPVSSMDLISRLFNMRMKTSDTLQNYTNRFMKSVEEEAGFPLESNTLAKFYQCSLIKKNQQMMVNQMLVKKDSKHRWIINEIYVLLYIKYGSKVSHSRS</sequence>
<evidence type="ECO:0000259" key="4">
    <source>
        <dbReference type="PROSITE" id="PS50158"/>
    </source>
</evidence>
<protein>
    <recommendedName>
        <fullName evidence="4">CCHC-type domain-containing protein</fullName>
    </recommendedName>
</protein>
<keyword evidence="2" id="KW-0862">Zinc</keyword>
<organism evidence="5 6">
    <name type="scientific">Mucor circinelloides f. circinelloides (strain 1006PhL)</name>
    <name type="common">Mucormycosis agent</name>
    <name type="synonym">Calyptromyces circinelloides</name>
    <dbReference type="NCBI Taxonomy" id="1220926"/>
    <lineage>
        <taxon>Eukaryota</taxon>
        <taxon>Fungi</taxon>
        <taxon>Fungi incertae sedis</taxon>
        <taxon>Mucoromycota</taxon>
        <taxon>Mucoromycotina</taxon>
        <taxon>Mucoromycetes</taxon>
        <taxon>Mucorales</taxon>
        <taxon>Mucorineae</taxon>
        <taxon>Mucoraceae</taxon>
        <taxon>Mucor</taxon>
    </lineage>
</organism>
<feature type="non-terminal residue" evidence="5">
    <location>
        <position position="1"/>
    </location>
</feature>
<accession>S2ITN3</accession>
<keyword evidence="2" id="KW-0479">Metal-binding</keyword>
<dbReference type="PANTHER" id="PTHR33223:SF6">
    <property type="entry name" value="CCHC-TYPE DOMAIN-CONTAINING PROTEIN"/>
    <property type="match status" value="1"/>
</dbReference>
<dbReference type="InterPro" id="IPR001969">
    <property type="entry name" value="Aspartic_peptidase_AS"/>
</dbReference>
<dbReference type="GO" id="GO:0003676">
    <property type="term" value="F:nucleic acid binding"/>
    <property type="evidence" value="ECO:0007669"/>
    <property type="project" value="InterPro"/>
</dbReference>
<dbReference type="InterPro" id="IPR036875">
    <property type="entry name" value="Znf_CCHC_sf"/>
</dbReference>
<dbReference type="PANTHER" id="PTHR33223">
    <property type="entry name" value="CCHC-TYPE DOMAIN-CONTAINING PROTEIN"/>
    <property type="match status" value="1"/>
</dbReference>
<dbReference type="PROSITE" id="PS50158">
    <property type="entry name" value="ZF_CCHC"/>
    <property type="match status" value="1"/>
</dbReference>
<keyword evidence="2" id="KW-0863">Zinc-finger</keyword>
<dbReference type="Pfam" id="PF00098">
    <property type="entry name" value="zf-CCHC"/>
    <property type="match status" value="1"/>
</dbReference>
<dbReference type="PROSITE" id="PS00141">
    <property type="entry name" value="ASP_PROTEASE"/>
    <property type="match status" value="1"/>
</dbReference>
<evidence type="ECO:0000313" key="5">
    <source>
        <dbReference type="EMBL" id="EPB80971.1"/>
    </source>
</evidence>
<dbReference type="GO" id="GO:0008270">
    <property type="term" value="F:zinc ion binding"/>
    <property type="evidence" value="ECO:0007669"/>
    <property type="project" value="UniProtKB-KW"/>
</dbReference>
<dbReference type="eggNOG" id="KOG0017">
    <property type="taxonomic scope" value="Eukaryota"/>
</dbReference>
<keyword evidence="1" id="KW-0378">Hydrolase</keyword>
<gene>
    <name evidence="5" type="ORF">HMPREF1544_12336</name>
</gene>
<dbReference type="SUPFAM" id="SSF57756">
    <property type="entry name" value="Retrovirus zinc finger-like domains"/>
    <property type="match status" value="1"/>
</dbReference>
<keyword evidence="3" id="KW-0812">Transmembrane</keyword>
<dbReference type="InParanoid" id="S2ITN3"/>
<feature type="transmembrane region" description="Helical" evidence="3">
    <location>
        <begin position="472"/>
        <end position="491"/>
    </location>
</feature>
<evidence type="ECO:0000256" key="2">
    <source>
        <dbReference type="PROSITE-ProRule" id="PRU00047"/>
    </source>
</evidence>
<evidence type="ECO:0000313" key="6">
    <source>
        <dbReference type="Proteomes" id="UP000014254"/>
    </source>
</evidence>
<keyword evidence="3" id="KW-1133">Transmembrane helix</keyword>
<keyword evidence="3" id="KW-0472">Membrane</keyword>
<dbReference type="Gene3D" id="2.40.70.10">
    <property type="entry name" value="Acid Proteases"/>
    <property type="match status" value="1"/>
</dbReference>
<dbReference type="OrthoDB" id="2290219at2759"/>
<name>S2ITN3_MUCC1</name>
<dbReference type="CDD" id="cd00303">
    <property type="entry name" value="retropepsin_like"/>
    <property type="match status" value="1"/>
</dbReference>
<keyword evidence="1" id="KW-0645">Protease</keyword>
<dbReference type="AlphaFoldDB" id="S2ITN3"/>
<dbReference type="Gene3D" id="4.10.60.10">
    <property type="entry name" value="Zinc finger, CCHC-type"/>
    <property type="match status" value="1"/>
</dbReference>
<feature type="domain" description="CCHC-type" evidence="4">
    <location>
        <begin position="293"/>
        <end position="308"/>
    </location>
</feature>
<keyword evidence="1" id="KW-0064">Aspartyl protease</keyword>
<keyword evidence="6" id="KW-1185">Reference proteome</keyword>
<dbReference type="Proteomes" id="UP000014254">
    <property type="component" value="Unassembled WGS sequence"/>
</dbReference>
<evidence type="ECO:0000256" key="1">
    <source>
        <dbReference type="ARBA" id="ARBA00022750"/>
    </source>
</evidence>
<dbReference type="InterPro" id="IPR001878">
    <property type="entry name" value="Znf_CCHC"/>
</dbReference>
<dbReference type="GO" id="GO:0006508">
    <property type="term" value="P:proteolysis"/>
    <property type="evidence" value="ECO:0007669"/>
    <property type="project" value="InterPro"/>
</dbReference>
<dbReference type="Pfam" id="PF03732">
    <property type="entry name" value="Retrotrans_gag"/>
    <property type="match status" value="1"/>
</dbReference>
<dbReference type="EMBL" id="KE124253">
    <property type="protein sequence ID" value="EPB80971.1"/>
    <property type="molecule type" value="Genomic_DNA"/>
</dbReference>